<reference evidence="2" key="2">
    <citation type="submission" date="2020-09" db="EMBL/GenBank/DDBJ databases">
        <authorList>
            <person name="Sun Q."/>
            <person name="Kim S."/>
        </authorList>
    </citation>
    <scope>NUCLEOTIDE SEQUENCE</scope>
    <source>
        <strain evidence="2">KCTC 32182</strain>
    </source>
</reference>
<dbReference type="AlphaFoldDB" id="A0A918P0W4"/>
<feature type="compositionally biased region" description="Basic and acidic residues" evidence="1">
    <location>
        <begin position="1"/>
        <end position="23"/>
    </location>
</feature>
<feature type="region of interest" description="Disordered" evidence="1">
    <location>
        <begin position="1"/>
        <end position="29"/>
    </location>
</feature>
<dbReference type="EMBL" id="BMYX01000005">
    <property type="protein sequence ID" value="GGY11217.1"/>
    <property type="molecule type" value="Genomic_DNA"/>
</dbReference>
<keyword evidence="3" id="KW-1185">Reference proteome</keyword>
<proteinExistence type="predicted"/>
<evidence type="ECO:0000256" key="1">
    <source>
        <dbReference type="SAM" id="MobiDB-lite"/>
    </source>
</evidence>
<reference evidence="2" key="1">
    <citation type="journal article" date="2014" name="Int. J. Syst. Evol. Microbiol.">
        <title>Complete genome sequence of Corynebacterium casei LMG S-19264T (=DSM 44701T), isolated from a smear-ripened cheese.</title>
        <authorList>
            <consortium name="US DOE Joint Genome Institute (JGI-PGF)"/>
            <person name="Walter F."/>
            <person name="Albersmeier A."/>
            <person name="Kalinowski J."/>
            <person name="Ruckert C."/>
        </authorList>
    </citation>
    <scope>NUCLEOTIDE SEQUENCE</scope>
    <source>
        <strain evidence="2">KCTC 32182</strain>
    </source>
</reference>
<gene>
    <name evidence="2" type="ORF">GCM10011289_12650</name>
</gene>
<sequence length="63" mass="7124">MERTEYVNPDGLKKKSTEGERGADMSGFRKRRGNRLEIAAICPAYRFRPGQGPGTVRARVRTK</sequence>
<accession>A0A918P0W4</accession>
<comment type="caution">
    <text evidence="2">The sequence shown here is derived from an EMBL/GenBank/DDBJ whole genome shotgun (WGS) entry which is preliminary data.</text>
</comment>
<dbReference type="Proteomes" id="UP000645257">
    <property type="component" value="Unassembled WGS sequence"/>
</dbReference>
<organism evidence="2 3">
    <name type="scientific">Paludibacterium paludis</name>
    <dbReference type="NCBI Taxonomy" id="1225769"/>
    <lineage>
        <taxon>Bacteria</taxon>
        <taxon>Pseudomonadati</taxon>
        <taxon>Pseudomonadota</taxon>
        <taxon>Betaproteobacteria</taxon>
        <taxon>Neisseriales</taxon>
        <taxon>Chromobacteriaceae</taxon>
        <taxon>Paludibacterium</taxon>
    </lineage>
</organism>
<name>A0A918P0W4_9NEIS</name>
<evidence type="ECO:0000313" key="3">
    <source>
        <dbReference type="Proteomes" id="UP000645257"/>
    </source>
</evidence>
<evidence type="ECO:0000313" key="2">
    <source>
        <dbReference type="EMBL" id="GGY11217.1"/>
    </source>
</evidence>
<protein>
    <submittedName>
        <fullName evidence="2">Uncharacterized protein</fullName>
    </submittedName>
</protein>